<feature type="domain" description="Glycosyltransferase RgtA/B/C/D-like" evidence="9">
    <location>
        <begin position="104"/>
        <end position="241"/>
    </location>
</feature>
<evidence type="ECO:0000256" key="7">
    <source>
        <dbReference type="ARBA" id="ARBA00023136"/>
    </source>
</evidence>
<keyword evidence="3" id="KW-0328">Glycosyltransferase</keyword>
<evidence type="ECO:0000256" key="1">
    <source>
        <dbReference type="ARBA" id="ARBA00004651"/>
    </source>
</evidence>
<organism evidence="10 11">
    <name type="scientific">Candidatus Peribacter riflensis</name>
    <dbReference type="NCBI Taxonomy" id="1735162"/>
    <lineage>
        <taxon>Bacteria</taxon>
        <taxon>Candidatus Peregrinibacteriota</taxon>
        <taxon>Candidatus Peribacteria</taxon>
        <taxon>Candidatus Peribacterales</taxon>
        <taxon>Candidatus Peribacteraceae</taxon>
        <taxon>Candidatus Peribacter</taxon>
    </lineage>
</organism>
<feature type="transmembrane region" description="Helical" evidence="8">
    <location>
        <begin position="158"/>
        <end position="176"/>
    </location>
</feature>
<feature type="transmembrane region" description="Helical" evidence="8">
    <location>
        <begin position="302"/>
        <end position="325"/>
    </location>
</feature>
<dbReference type="KEGG" id="prf:PeribacterA2_0889"/>
<accession>A0A0S1SK32</accession>
<dbReference type="PANTHER" id="PTHR33908">
    <property type="entry name" value="MANNOSYLTRANSFERASE YKCB-RELATED"/>
    <property type="match status" value="1"/>
</dbReference>
<dbReference type="GO" id="GO:0016763">
    <property type="term" value="F:pentosyltransferase activity"/>
    <property type="evidence" value="ECO:0007669"/>
    <property type="project" value="TreeGrafter"/>
</dbReference>
<reference evidence="11" key="1">
    <citation type="submission" date="2015-10" db="EMBL/GenBank/DDBJ databases">
        <title>Analysis of five complete genome sequences for members of the class Peribacteria in the recently recognized Peregrinibacteria bacterial phylum.</title>
        <authorList>
            <person name="Anantharaman K."/>
            <person name="Brown C.T."/>
            <person name="Burstein D."/>
            <person name="Castelle C.J."/>
            <person name="Probst A.J."/>
            <person name="Thomas B.C."/>
            <person name="Williams K.H."/>
            <person name="Banfield J.F."/>
        </authorList>
    </citation>
    <scope>NUCLEOTIDE SEQUENCE [LARGE SCALE GENOMIC DNA]</scope>
</reference>
<dbReference type="STRING" id="1735162.PeribacterB2_0891"/>
<evidence type="ECO:0000256" key="3">
    <source>
        <dbReference type="ARBA" id="ARBA00022676"/>
    </source>
</evidence>
<dbReference type="GO" id="GO:0009103">
    <property type="term" value="P:lipopolysaccharide biosynthetic process"/>
    <property type="evidence" value="ECO:0007669"/>
    <property type="project" value="UniProtKB-ARBA"/>
</dbReference>
<dbReference type="PANTHER" id="PTHR33908:SF11">
    <property type="entry name" value="MEMBRANE PROTEIN"/>
    <property type="match status" value="1"/>
</dbReference>
<name>A0A0S1SK32_9BACT</name>
<evidence type="ECO:0000256" key="8">
    <source>
        <dbReference type="SAM" id="Phobius"/>
    </source>
</evidence>
<dbReference type="GO" id="GO:0005886">
    <property type="term" value="C:plasma membrane"/>
    <property type="evidence" value="ECO:0007669"/>
    <property type="project" value="UniProtKB-SubCell"/>
</dbReference>
<protein>
    <recommendedName>
        <fullName evidence="9">Glycosyltransferase RgtA/B/C/D-like domain-containing protein</fullName>
    </recommendedName>
</protein>
<feature type="transmembrane region" description="Helical" evidence="8">
    <location>
        <begin position="388"/>
        <end position="409"/>
    </location>
</feature>
<accession>A0A0S1SG25</accession>
<evidence type="ECO:0000256" key="4">
    <source>
        <dbReference type="ARBA" id="ARBA00022679"/>
    </source>
</evidence>
<dbReference type="Pfam" id="PF13231">
    <property type="entry name" value="PMT_2"/>
    <property type="match status" value="1"/>
</dbReference>
<comment type="subcellular location">
    <subcellularLocation>
        <location evidence="1">Cell membrane</location>
        <topology evidence="1">Multi-pass membrane protein</topology>
    </subcellularLocation>
</comment>
<evidence type="ECO:0000256" key="5">
    <source>
        <dbReference type="ARBA" id="ARBA00022692"/>
    </source>
</evidence>
<keyword evidence="2" id="KW-1003">Cell membrane</keyword>
<evidence type="ECO:0000313" key="11">
    <source>
        <dbReference type="Proteomes" id="UP000069135"/>
    </source>
</evidence>
<accession>A0A0S1SQF3</accession>
<feature type="transmembrane region" description="Helical" evidence="8">
    <location>
        <begin position="106"/>
        <end position="129"/>
    </location>
</feature>
<accession>A0A0S1STX4</accession>
<evidence type="ECO:0000256" key="2">
    <source>
        <dbReference type="ARBA" id="ARBA00022475"/>
    </source>
</evidence>
<feature type="transmembrane region" description="Helical" evidence="8">
    <location>
        <begin position="337"/>
        <end position="356"/>
    </location>
</feature>
<gene>
    <name evidence="10" type="ORF">PeribacterD1_0889</name>
</gene>
<dbReference type="AlphaFoldDB" id="A0A0S1SK32"/>
<dbReference type="InterPro" id="IPR050297">
    <property type="entry name" value="LipidA_mod_glycosyltrf_83"/>
</dbReference>
<evidence type="ECO:0000259" key="9">
    <source>
        <dbReference type="Pfam" id="PF13231"/>
    </source>
</evidence>
<sequence>MQMRIQRREVWLLTAIVLLGLTLRIFALSWNTFPHADVDGDAMVGAIFLETGGLWIEPPDPATERHPSLFARDSREGTPSLQHGPVWLLLGAAATKLWSGSTLMDVFLSLRMLSVLCGTAMIGMVWILVRPLVSRKAALFAALWVSISYLLIDFSGNGAFYVLQGALYLLWIWIALQKPTRKRAAALGAVSGLTYLVNYQSIILLPAALLLELLQCRQQRGCLLRMVVVTAVTTLCVAPWLIRNAILVGDPFAHHLVNSNYIFSKSGIHATVVDYVYQFPGTWERTAAILSMMLTSWLPNNAFYIARKLFILAPLAFIFFSYGLIDQTLLHERRNRLLPVLILFAAHFLVSAGWPITKFRYFVPLLPLVFILSLEAIEHLVPRFRTQTLLLSLISVSFVLTAALTFFSVPTHTYYYDGAITTDPFSGRGEWNYLKDNNLLPSP</sequence>
<proteinExistence type="predicted"/>
<accession>A0A0S1SPL9</accession>
<keyword evidence="7 8" id="KW-0472">Membrane</keyword>
<evidence type="ECO:0000256" key="6">
    <source>
        <dbReference type="ARBA" id="ARBA00022989"/>
    </source>
</evidence>
<reference evidence="10 11" key="2">
    <citation type="journal article" date="2016" name="PeerJ">
        <title>Analysis of five complete genome sequences for members of the class Peribacteria in the recently recognized Peregrinibacteria bacterial phylum.</title>
        <authorList>
            <person name="Anantharaman K."/>
            <person name="Brown C.T."/>
            <person name="Burstein D."/>
            <person name="Castelle C.J."/>
            <person name="Probst A.J."/>
            <person name="Thomas B.C."/>
            <person name="Williams K.H."/>
            <person name="Banfield J.F."/>
        </authorList>
    </citation>
    <scope>NUCLEOTIDE SEQUENCE [LARGE SCALE GENOMIC DNA]</scope>
    <source>
        <strain evidence="10">RIFOXYD1_FULL_PER-ii_59_16</strain>
    </source>
</reference>
<keyword evidence="5 8" id="KW-0812">Transmembrane</keyword>
<feature type="transmembrane region" description="Helical" evidence="8">
    <location>
        <begin position="362"/>
        <end position="381"/>
    </location>
</feature>
<feature type="transmembrane region" description="Helical" evidence="8">
    <location>
        <begin position="222"/>
        <end position="242"/>
    </location>
</feature>
<dbReference type="EMBL" id="CP013065">
    <property type="protein sequence ID" value="ALM13557.1"/>
    <property type="molecule type" value="Genomic_DNA"/>
</dbReference>
<dbReference type="InterPro" id="IPR038731">
    <property type="entry name" value="RgtA/B/C-like"/>
</dbReference>
<evidence type="ECO:0000313" key="10">
    <source>
        <dbReference type="EMBL" id="ALM13557.1"/>
    </source>
</evidence>
<dbReference type="Proteomes" id="UP000069135">
    <property type="component" value="Chromosome"/>
</dbReference>
<keyword evidence="6 8" id="KW-1133">Transmembrane helix</keyword>
<keyword evidence="4" id="KW-0808">Transferase</keyword>